<sequence length="138" mass="15960">MSVRGLAGRRRREVCDRINFFWVRPNSIPTNDVAQSLYFAGPKLTLHQLNFQPGLPQGGQHLSHSHQVFLRVSHVDDDVVQWYLPVPTLQIQRREDASVPHPRQRLFDPRQRVNIFYGYGVEAAIVHTKTPTSILFLH</sequence>
<reference evidence="1 2" key="1">
    <citation type="journal article" date="2023" name="Nucleic Acids Res.">
        <title>The hologenome of Daphnia magna reveals possible DNA methylation and microbiome-mediated evolution of the host genome.</title>
        <authorList>
            <person name="Chaturvedi A."/>
            <person name="Li X."/>
            <person name="Dhandapani V."/>
            <person name="Marshall H."/>
            <person name="Kissane S."/>
            <person name="Cuenca-Cambronero M."/>
            <person name="Asole G."/>
            <person name="Calvet F."/>
            <person name="Ruiz-Romero M."/>
            <person name="Marangio P."/>
            <person name="Guigo R."/>
            <person name="Rago D."/>
            <person name="Mirbahai L."/>
            <person name="Eastwood N."/>
            <person name="Colbourne J.K."/>
            <person name="Zhou J."/>
            <person name="Mallon E."/>
            <person name="Orsini L."/>
        </authorList>
    </citation>
    <scope>NUCLEOTIDE SEQUENCE [LARGE SCALE GENOMIC DNA]</scope>
    <source>
        <strain evidence="1">LRV0_1</strain>
    </source>
</reference>
<organism evidence="1 2">
    <name type="scientific">Daphnia magna</name>
    <dbReference type="NCBI Taxonomy" id="35525"/>
    <lineage>
        <taxon>Eukaryota</taxon>
        <taxon>Metazoa</taxon>
        <taxon>Ecdysozoa</taxon>
        <taxon>Arthropoda</taxon>
        <taxon>Crustacea</taxon>
        <taxon>Branchiopoda</taxon>
        <taxon>Diplostraca</taxon>
        <taxon>Cladocera</taxon>
        <taxon>Anomopoda</taxon>
        <taxon>Daphniidae</taxon>
        <taxon>Daphnia</taxon>
    </lineage>
</organism>
<gene>
    <name evidence="1" type="ORF">OUZ56_033447</name>
</gene>
<evidence type="ECO:0000313" key="1">
    <source>
        <dbReference type="EMBL" id="KAK4045664.1"/>
    </source>
</evidence>
<dbReference type="Proteomes" id="UP001234178">
    <property type="component" value="Unassembled WGS sequence"/>
</dbReference>
<proteinExistence type="predicted"/>
<keyword evidence="2" id="KW-1185">Reference proteome</keyword>
<evidence type="ECO:0000313" key="2">
    <source>
        <dbReference type="Proteomes" id="UP001234178"/>
    </source>
</evidence>
<name>A0ABR0BAQ4_9CRUS</name>
<protein>
    <submittedName>
        <fullName evidence="1">Uncharacterized protein</fullName>
    </submittedName>
</protein>
<accession>A0ABR0BAQ4</accession>
<comment type="caution">
    <text evidence="1">The sequence shown here is derived from an EMBL/GenBank/DDBJ whole genome shotgun (WGS) entry which is preliminary data.</text>
</comment>
<dbReference type="EMBL" id="JAOYFB010000051">
    <property type="protein sequence ID" value="KAK4045664.1"/>
    <property type="molecule type" value="Genomic_DNA"/>
</dbReference>